<protein>
    <recommendedName>
        <fullName evidence="3">DUF952 domain-containing protein</fullName>
    </recommendedName>
</protein>
<organism evidence="1 2">
    <name type="scientific">Planktomarina temperata RCA23</name>
    <dbReference type="NCBI Taxonomy" id="666509"/>
    <lineage>
        <taxon>Bacteria</taxon>
        <taxon>Pseudomonadati</taxon>
        <taxon>Pseudomonadota</taxon>
        <taxon>Alphaproteobacteria</taxon>
        <taxon>Rhodobacterales</taxon>
        <taxon>Paracoccaceae</taxon>
        <taxon>Planktomarina</taxon>
    </lineage>
</organism>
<proteinExistence type="predicted"/>
<dbReference type="Proteomes" id="UP000028680">
    <property type="component" value="Chromosome"/>
</dbReference>
<dbReference type="InterPro" id="IPR009297">
    <property type="entry name" value="DUF952"/>
</dbReference>
<dbReference type="PANTHER" id="PTHR34129:SF1">
    <property type="entry name" value="DUF952 DOMAIN-CONTAINING PROTEIN"/>
    <property type="match status" value="1"/>
</dbReference>
<dbReference type="SUPFAM" id="SSF56399">
    <property type="entry name" value="ADP-ribosylation"/>
    <property type="match status" value="1"/>
</dbReference>
<evidence type="ECO:0000313" key="2">
    <source>
        <dbReference type="Proteomes" id="UP000028680"/>
    </source>
</evidence>
<dbReference type="EMBL" id="CP003984">
    <property type="protein sequence ID" value="AII85797.1"/>
    <property type="molecule type" value="Genomic_DNA"/>
</dbReference>
<evidence type="ECO:0000313" key="1">
    <source>
        <dbReference type="EMBL" id="AII85797.1"/>
    </source>
</evidence>
<dbReference type="KEGG" id="ptp:RCA23_c02320"/>
<gene>
    <name evidence="1" type="ORF">RCA23_c02320</name>
</gene>
<dbReference type="GeneID" id="93367940"/>
<reference evidence="1 2" key="1">
    <citation type="journal article" date="2014" name="ISME J.">
        <title>Adaptation of an abundant Roseobacter RCA organism to pelagic systems revealed by genomic and transcriptomic analyses.</title>
        <authorList>
            <person name="Voget S."/>
            <person name="Wemheuer B."/>
            <person name="Brinkhoff T."/>
            <person name="Vollmers J."/>
            <person name="Dietrich S."/>
            <person name="Giebel H.A."/>
            <person name="Beardsley C."/>
            <person name="Sardemann C."/>
            <person name="Bakenhus I."/>
            <person name="Billerbeck S."/>
            <person name="Daniel R."/>
            <person name="Simon M."/>
        </authorList>
    </citation>
    <scope>NUCLEOTIDE SEQUENCE [LARGE SCALE GENOMIC DNA]</scope>
    <source>
        <strain evidence="1 2">RCA23</strain>
    </source>
</reference>
<evidence type="ECO:0008006" key="3">
    <source>
        <dbReference type="Google" id="ProtNLM"/>
    </source>
</evidence>
<dbReference type="Pfam" id="PF06108">
    <property type="entry name" value="DUF952"/>
    <property type="match status" value="1"/>
</dbReference>
<accession>A0AAN0VHA3</accession>
<sequence>MMIYKIFRAVEWQALQTQGETLGAPVDIADGYIHFSTAQQAQDTADKHFANAENLFLAAVETDALGPAIKWEVSRGGAEFPHLYATLKLTNVLWCQPLPLVDGRHKFPEGLT</sequence>
<keyword evidence="2" id="KW-1185">Reference proteome</keyword>
<dbReference type="Gene3D" id="3.20.170.20">
    <property type="entry name" value="Protein of unknown function DUF952"/>
    <property type="match status" value="1"/>
</dbReference>
<dbReference type="AlphaFoldDB" id="A0AAN0VHA3"/>
<dbReference type="RefSeq" id="WP_044048688.1">
    <property type="nucleotide sequence ID" value="NZ_CP003984.1"/>
</dbReference>
<name>A0AAN0VHA3_9RHOB</name>
<dbReference type="PANTHER" id="PTHR34129">
    <property type="entry name" value="BLR1139 PROTEIN"/>
    <property type="match status" value="1"/>
</dbReference>